<accession>A0AAI9X065</accession>
<dbReference type="SUPFAM" id="SSF53448">
    <property type="entry name" value="Nucleotide-diphospho-sugar transferases"/>
    <property type="match status" value="1"/>
</dbReference>
<dbReference type="EMBL" id="JAHUZD010000021">
    <property type="protein sequence ID" value="KAI3406789.2"/>
    <property type="molecule type" value="Genomic_DNA"/>
</dbReference>
<dbReference type="SUPFAM" id="SSF48371">
    <property type="entry name" value="ARM repeat"/>
    <property type="match status" value="1"/>
</dbReference>
<dbReference type="PROSITE" id="PS51363">
    <property type="entry name" value="W2"/>
    <property type="match status" value="1"/>
</dbReference>
<dbReference type="Gene3D" id="1.25.40.180">
    <property type="match status" value="1"/>
</dbReference>
<proteinExistence type="inferred from homology"/>
<comment type="caution">
    <text evidence="11">The sequence shown here is derived from an EMBL/GenBank/DDBJ whole genome shotgun (WGS) entry which is preliminary data.</text>
</comment>
<evidence type="ECO:0000259" key="10">
    <source>
        <dbReference type="PROSITE" id="PS51363"/>
    </source>
</evidence>
<evidence type="ECO:0000256" key="9">
    <source>
        <dbReference type="SAM" id="MobiDB-lite"/>
    </source>
</evidence>
<evidence type="ECO:0000256" key="4">
    <source>
        <dbReference type="ARBA" id="ARBA00022540"/>
    </source>
</evidence>
<evidence type="ECO:0000256" key="6">
    <source>
        <dbReference type="ARBA" id="ARBA00044144"/>
    </source>
</evidence>
<evidence type="ECO:0000256" key="1">
    <source>
        <dbReference type="ARBA" id="ARBA00004514"/>
    </source>
</evidence>
<feature type="region of interest" description="Disordered" evidence="9">
    <location>
        <begin position="685"/>
        <end position="733"/>
    </location>
</feature>
<dbReference type="GO" id="GO:0005085">
    <property type="term" value="F:guanyl-nucleotide exchange factor activity"/>
    <property type="evidence" value="ECO:0007669"/>
    <property type="project" value="InterPro"/>
</dbReference>
<feature type="region of interest" description="Disordered" evidence="9">
    <location>
        <begin position="431"/>
        <end position="455"/>
    </location>
</feature>
<comment type="subunit">
    <text evidence="8">Component of the translation initiation factor 2B (eIF2B) complex which is a heterodecamer of two sets of five different subunits: alpha, beta, gamma, delta and epsilon. Subunits alpha, beta and delta comprise a regulatory subcomplex and subunits epsilon and gamma comprise a catalytic subcomplex. Within the complex, the hexameric regulatory complex resides at the center, with the two heterodimeric catalytic subcomplexes bound on opposite sides.</text>
</comment>
<keyword evidence="4" id="KW-0396">Initiation factor</keyword>
<evidence type="ECO:0000256" key="3">
    <source>
        <dbReference type="ARBA" id="ARBA00022490"/>
    </source>
</evidence>
<evidence type="ECO:0000313" key="12">
    <source>
        <dbReference type="Proteomes" id="UP001202479"/>
    </source>
</evidence>
<evidence type="ECO:0000313" key="11">
    <source>
        <dbReference type="EMBL" id="KAI3406789.2"/>
    </source>
</evidence>
<feature type="compositionally biased region" description="Basic and acidic residues" evidence="9">
    <location>
        <begin position="431"/>
        <end position="440"/>
    </location>
</feature>
<dbReference type="Gene3D" id="3.90.550.10">
    <property type="entry name" value="Spore Coat Polysaccharide Biosynthesis Protein SpsA, Chain A"/>
    <property type="match status" value="1"/>
</dbReference>
<dbReference type="GO" id="GO:0005851">
    <property type="term" value="C:eukaryotic translation initiation factor 2B complex"/>
    <property type="evidence" value="ECO:0007669"/>
    <property type="project" value="UniProtKB-ARBA"/>
</dbReference>
<dbReference type="GO" id="GO:0003743">
    <property type="term" value="F:translation initiation factor activity"/>
    <property type="evidence" value="ECO:0007669"/>
    <property type="project" value="UniProtKB-KW"/>
</dbReference>
<keyword evidence="12" id="KW-1185">Reference proteome</keyword>
<dbReference type="Gene3D" id="2.160.10.10">
    <property type="entry name" value="Hexapeptide repeat proteins"/>
    <property type="match status" value="1"/>
</dbReference>
<dbReference type="InterPro" id="IPR035543">
    <property type="entry name" value="eIF-2B_epsilon_N"/>
</dbReference>
<dbReference type="PANTHER" id="PTHR45887">
    <property type="entry name" value="TRANSLATION INITIATION FACTOR EIF-2B SUBUNIT EPSILON"/>
    <property type="match status" value="1"/>
</dbReference>
<organism evidence="11 12">
    <name type="scientific">Candida oxycetoniae</name>
    <dbReference type="NCBI Taxonomy" id="497107"/>
    <lineage>
        <taxon>Eukaryota</taxon>
        <taxon>Fungi</taxon>
        <taxon>Dikarya</taxon>
        <taxon>Ascomycota</taxon>
        <taxon>Saccharomycotina</taxon>
        <taxon>Pichiomycetes</taxon>
        <taxon>Debaryomycetaceae</taxon>
        <taxon>Candida/Lodderomyces clade</taxon>
        <taxon>Candida</taxon>
    </lineage>
</organism>
<gene>
    <name evidence="11" type="ORF">KGF56_000394</name>
</gene>
<dbReference type="InterPro" id="IPR056764">
    <property type="entry name" value="LbH_EIF2B3/5"/>
</dbReference>
<dbReference type="GeneID" id="73378011"/>
<dbReference type="PANTHER" id="PTHR45887:SF1">
    <property type="entry name" value="TRANSLATION INITIATION FACTOR EIF-2B SUBUNIT EPSILON"/>
    <property type="match status" value="1"/>
</dbReference>
<dbReference type="Pfam" id="PF00483">
    <property type="entry name" value="NTP_transferase"/>
    <property type="match status" value="1"/>
</dbReference>
<sequence length="733" mass="83211">MAPKNKGVIKKKDVRDDRFQAVVLTDSFETRFMPLTVTTPRCLLPLVNIPLIEYTLEFLVNADINEVFLVCTSHSEKIQEYIEKSKWSNPNSSTQITLITSLESRSIGDVMRDIDNRGLITNDFLLVSGDLVSNIDFKKVLDFHKSKTQQDKNHMVTMILNKASPLHRMRSRIEPATFVLDKKTSKCVYYQSIPPVDGKKSSVNIGPELLEEDDDFVLRNDLVDCHLDICTPHVPQIFQENFDYQYLRSDFLKGVLTSDLLRKTVYAYISEEGSDYSARVESWGTYNAVSQDILGRWCYPLSPDCNLAQGTSYSYEFNNIYKEEKVLLAHSCKIGSSTAIGRNSRIGEGSSVGKSVIGRNCVIGKNVLINNSYIWDDVVVEDKCVLNNCIVASHAVLKEGVRLLPNCVIGSNVVIGKNITIPSGSRLIEKKEKEKERKDDDNGDGNTSSDFDLVGEDGEGVLYQTDNDESDEEESSIREPSMLYQMHTMNISDDSIASISNKRAKRRSHTRSRRFSSNSFMSEGQDEFEEELFDVEGLATVSRAIENNHDIDTALLELNTLRMSMNVTYHEVRSVTGEAILKKILEFITTDTLKPQEAAVKLFSHWGKMFKRQVFSSQEEVDLLNTLEGQIANLNKAYNQVILFVALKTLYDIDIVEEDNILKWWHQDKKDKEVRGLSSKFINWLEEAEEDEESGDEDGDGDENEDDEDNDDDDDDDDNDDDDDDEDHANDKE</sequence>
<feature type="domain" description="W2" evidence="10">
    <location>
        <begin position="522"/>
        <end position="695"/>
    </location>
</feature>
<dbReference type="SMART" id="SM00515">
    <property type="entry name" value="eIF5C"/>
    <property type="match status" value="1"/>
</dbReference>
<dbReference type="CDD" id="cd11558">
    <property type="entry name" value="W2_eIF2B_epsilon"/>
    <property type="match status" value="1"/>
</dbReference>
<keyword evidence="5" id="KW-0648">Protein biosynthesis</keyword>
<evidence type="ECO:0000256" key="2">
    <source>
        <dbReference type="ARBA" id="ARBA00007878"/>
    </source>
</evidence>
<dbReference type="Pfam" id="PF25084">
    <property type="entry name" value="LbH_EIF2B"/>
    <property type="match status" value="1"/>
</dbReference>
<comment type="subcellular location">
    <subcellularLocation>
        <location evidence="1">Cytoplasm</location>
        <location evidence="1">Cytosol</location>
    </subcellularLocation>
</comment>
<dbReference type="AlphaFoldDB" id="A0AAI9X065"/>
<feature type="compositionally biased region" description="Acidic residues" evidence="9">
    <location>
        <begin position="686"/>
        <end position="733"/>
    </location>
</feature>
<dbReference type="InterPro" id="IPR029044">
    <property type="entry name" value="Nucleotide-diphossugar_trans"/>
</dbReference>
<dbReference type="GO" id="GO:0031369">
    <property type="term" value="F:translation initiation factor binding"/>
    <property type="evidence" value="ECO:0007669"/>
    <property type="project" value="InterPro"/>
</dbReference>
<reference evidence="11" key="1">
    <citation type="journal article" date="2022" name="DNA Res.">
        <title>Genome analysis of five recently described species of the CUG-Ser clade uncovers Candida theae as a new hybrid lineage with pathogenic potential in the Candida parapsilosis species complex.</title>
        <authorList>
            <person name="Mixao V."/>
            <person name="Del Olmo V."/>
            <person name="Hegedusova E."/>
            <person name="Saus E."/>
            <person name="Pryszcz L."/>
            <person name="Cillingova A."/>
            <person name="Nosek J."/>
            <person name="Gabaldon T."/>
        </authorList>
    </citation>
    <scope>NUCLEOTIDE SEQUENCE</scope>
    <source>
        <strain evidence="11">CBS 10844</strain>
    </source>
</reference>
<dbReference type="InterPro" id="IPR005835">
    <property type="entry name" value="NTP_transferase_dom"/>
</dbReference>
<evidence type="ECO:0000256" key="5">
    <source>
        <dbReference type="ARBA" id="ARBA00022917"/>
    </source>
</evidence>
<evidence type="ECO:0000256" key="7">
    <source>
        <dbReference type="ARBA" id="ARBA00044345"/>
    </source>
</evidence>
<name>A0AAI9X065_9ASCO</name>
<dbReference type="Pfam" id="PF02020">
    <property type="entry name" value="W2"/>
    <property type="match status" value="1"/>
</dbReference>
<dbReference type="InterPro" id="IPR011004">
    <property type="entry name" value="Trimer_LpxA-like_sf"/>
</dbReference>
<dbReference type="InterPro" id="IPR051956">
    <property type="entry name" value="eIF2B_epsilon"/>
</dbReference>
<dbReference type="InterPro" id="IPR016024">
    <property type="entry name" value="ARM-type_fold"/>
</dbReference>
<dbReference type="RefSeq" id="XP_049182534.1">
    <property type="nucleotide sequence ID" value="XM_049325308.1"/>
</dbReference>
<evidence type="ECO:0000256" key="8">
    <source>
        <dbReference type="ARBA" id="ARBA00046432"/>
    </source>
</evidence>
<protein>
    <recommendedName>
        <fullName evidence="6">Translation initiation factor eIF2B subunit epsilon</fullName>
    </recommendedName>
    <alternativeName>
        <fullName evidence="7">eIF2B GDP-GTP exchange factor subunit epsilon</fullName>
    </alternativeName>
</protein>
<dbReference type="Proteomes" id="UP001202479">
    <property type="component" value="Unassembled WGS sequence"/>
</dbReference>
<dbReference type="FunFam" id="3.90.550.10:FF:000066">
    <property type="entry name" value="Translation initiation factor eIF-2B subunit epsilon"/>
    <property type="match status" value="1"/>
</dbReference>
<dbReference type="InterPro" id="IPR044123">
    <property type="entry name" value="W2_eIF2B_epsilon"/>
</dbReference>
<dbReference type="GO" id="GO:0005829">
    <property type="term" value="C:cytosol"/>
    <property type="evidence" value="ECO:0007669"/>
    <property type="project" value="UniProtKB-SubCell"/>
</dbReference>
<dbReference type="CDD" id="cd04197">
    <property type="entry name" value="eIF-2B_epsilon_N"/>
    <property type="match status" value="1"/>
</dbReference>
<dbReference type="FunFam" id="1.25.40.180:FF:000022">
    <property type="entry name" value="Translation initiation factor eIF-2B epsilon subunit"/>
    <property type="match status" value="1"/>
</dbReference>
<dbReference type="InterPro" id="IPR003307">
    <property type="entry name" value="W2_domain"/>
</dbReference>
<comment type="similarity">
    <text evidence="2">Belongs to the eIF-2B gamma/epsilon subunits family.</text>
</comment>
<keyword evidence="3" id="KW-0963">Cytoplasm</keyword>
<dbReference type="SUPFAM" id="SSF51161">
    <property type="entry name" value="Trimeric LpxA-like enzymes"/>
    <property type="match status" value="1"/>
</dbReference>